<dbReference type="Proteomes" id="UP001642484">
    <property type="component" value="Unassembled WGS sequence"/>
</dbReference>
<feature type="transmembrane region" description="Helical" evidence="5">
    <location>
        <begin position="227"/>
        <end position="248"/>
    </location>
</feature>
<evidence type="ECO:0000256" key="2">
    <source>
        <dbReference type="ARBA" id="ARBA00022692"/>
    </source>
</evidence>
<accession>A0ABP0KMQ7</accession>
<comment type="caution">
    <text evidence="7">The sequence shown here is derived from an EMBL/GenBank/DDBJ whole genome shotgun (WGS) entry which is preliminary data.</text>
</comment>
<keyword evidence="8" id="KW-1185">Reference proteome</keyword>
<name>A0ABP0KMQ7_9DINO</name>
<dbReference type="PANTHER" id="PTHR11132">
    <property type="entry name" value="SOLUTE CARRIER FAMILY 35"/>
    <property type="match status" value="1"/>
</dbReference>
<dbReference type="InterPro" id="IPR004853">
    <property type="entry name" value="Sugar_P_trans_dom"/>
</dbReference>
<evidence type="ECO:0000256" key="1">
    <source>
        <dbReference type="ARBA" id="ARBA00004141"/>
    </source>
</evidence>
<protein>
    <recommendedName>
        <fullName evidence="6">Sugar phosphate transporter domain-containing protein</fullName>
    </recommendedName>
</protein>
<dbReference type="InterPro" id="IPR050186">
    <property type="entry name" value="TPT_transporter"/>
</dbReference>
<comment type="subcellular location">
    <subcellularLocation>
        <location evidence="1">Membrane</location>
        <topology evidence="1">Multi-pass membrane protein</topology>
    </subcellularLocation>
</comment>
<dbReference type="EMBL" id="CAXAMN010009258">
    <property type="protein sequence ID" value="CAK9028137.1"/>
    <property type="molecule type" value="Genomic_DNA"/>
</dbReference>
<keyword evidence="4 5" id="KW-0472">Membrane</keyword>
<evidence type="ECO:0000313" key="8">
    <source>
        <dbReference type="Proteomes" id="UP001642484"/>
    </source>
</evidence>
<organism evidence="7 8">
    <name type="scientific">Durusdinium trenchii</name>
    <dbReference type="NCBI Taxonomy" id="1381693"/>
    <lineage>
        <taxon>Eukaryota</taxon>
        <taxon>Sar</taxon>
        <taxon>Alveolata</taxon>
        <taxon>Dinophyceae</taxon>
        <taxon>Suessiales</taxon>
        <taxon>Symbiodiniaceae</taxon>
        <taxon>Durusdinium</taxon>
    </lineage>
</organism>
<evidence type="ECO:0000259" key="6">
    <source>
        <dbReference type="Pfam" id="PF03151"/>
    </source>
</evidence>
<feature type="transmembrane region" description="Helical" evidence="5">
    <location>
        <begin position="7"/>
        <end position="27"/>
    </location>
</feature>
<evidence type="ECO:0000256" key="4">
    <source>
        <dbReference type="ARBA" id="ARBA00023136"/>
    </source>
</evidence>
<evidence type="ECO:0000256" key="5">
    <source>
        <dbReference type="SAM" id="Phobius"/>
    </source>
</evidence>
<evidence type="ECO:0000313" key="7">
    <source>
        <dbReference type="EMBL" id="CAK9028137.1"/>
    </source>
</evidence>
<keyword evidence="3 5" id="KW-1133">Transmembrane helix</keyword>
<feature type="transmembrane region" description="Helical" evidence="5">
    <location>
        <begin position="108"/>
        <end position="129"/>
    </location>
</feature>
<reference evidence="7 8" key="1">
    <citation type="submission" date="2024-02" db="EMBL/GenBank/DDBJ databases">
        <authorList>
            <person name="Chen Y."/>
            <person name="Shah S."/>
            <person name="Dougan E. K."/>
            <person name="Thang M."/>
            <person name="Chan C."/>
        </authorList>
    </citation>
    <scope>NUCLEOTIDE SEQUENCE [LARGE SCALE GENOMIC DNA]</scope>
</reference>
<sequence length="421" mass="46759">MGTMEKVMEVLIIGSTYIVVSAGLITFNKYLMQEGRFPHAVQLTAIHMATTTFLSFLLYSVTPSIYPSMQKAKENFTQLAKFLAPLGILFAVALFCSNKAYFYSSVAFLQFCKQGNVVIVFVASCIIGLQKFSWMKSCILAIVVLGCSLCATGEIKFRLPGLLLQLLSQASECTKNLIGEVVLTGAGLKLDVLTFVAFQASFSLLPLLLGSAWLWTPEVSQDFAAMWQVLLLNALVAFALNLLIALTLKRLSALSFVLIGLTKDVSIVSSSSTIFGDPISRQQTVGFMITMLGQPELNVDDAEEADTAYEEARPQTFHEWLTNFTQVQRVPGVSTGQVQLNRKLAEIAEEKSLDFPGFLQLMQWMLDNDFCDINRLAAKHLEHQSTARDEAWDAASQTPQTWDAFGKLKWETLLSFSYFYK</sequence>
<dbReference type="Pfam" id="PF03151">
    <property type="entry name" value="TPT"/>
    <property type="match status" value="1"/>
</dbReference>
<feature type="transmembrane region" description="Helical" evidence="5">
    <location>
        <begin position="82"/>
        <end position="102"/>
    </location>
</feature>
<evidence type="ECO:0000256" key="3">
    <source>
        <dbReference type="ARBA" id="ARBA00022989"/>
    </source>
</evidence>
<gene>
    <name evidence="7" type="ORF">CCMP2556_LOCUS16998</name>
</gene>
<feature type="transmembrane region" description="Helical" evidence="5">
    <location>
        <begin position="39"/>
        <end position="61"/>
    </location>
</feature>
<keyword evidence="2 5" id="KW-0812">Transmembrane</keyword>
<proteinExistence type="predicted"/>
<feature type="transmembrane region" description="Helical" evidence="5">
    <location>
        <begin position="192"/>
        <end position="215"/>
    </location>
</feature>
<feature type="domain" description="Sugar phosphate transporter" evidence="6">
    <location>
        <begin position="16"/>
        <end position="293"/>
    </location>
</feature>